<feature type="compositionally biased region" description="Polar residues" evidence="1">
    <location>
        <begin position="178"/>
        <end position="191"/>
    </location>
</feature>
<evidence type="ECO:0000313" key="3">
    <source>
        <dbReference type="EMBL" id="KAG2179581.1"/>
    </source>
</evidence>
<feature type="compositionally biased region" description="Polar residues" evidence="1">
    <location>
        <begin position="137"/>
        <end position="152"/>
    </location>
</feature>
<feature type="region of interest" description="Disordered" evidence="1">
    <location>
        <begin position="1"/>
        <end position="31"/>
    </location>
</feature>
<feature type="compositionally biased region" description="Pro residues" evidence="1">
    <location>
        <begin position="108"/>
        <end position="135"/>
    </location>
</feature>
<dbReference type="Pfam" id="PF04212">
    <property type="entry name" value="MIT"/>
    <property type="match status" value="1"/>
</dbReference>
<name>A0A8H7PUS1_9FUNG</name>
<feature type="compositionally biased region" description="Polar residues" evidence="1">
    <location>
        <begin position="207"/>
        <end position="219"/>
    </location>
</feature>
<evidence type="ECO:0000313" key="4">
    <source>
        <dbReference type="Proteomes" id="UP000612746"/>
    </source>
</evidence>
<dbReference type="Gene3D" id="1.20.58.80">
    <property type="entry name" value="Phosphotransferase system, lactose/cellobiose-type IIA subunit"/>
    <property type="match status" value="1"/>
</dbReference>
<feature type="compositionally biased region" description="Pro residues" evidence="1">
    <location>
        <begin position="237"/>
        <end position="246"/>
    </location>
</feature>
<dbReference type="AlphaFoldDB" id="A0A8H7PUS1"/>
<feature type="domain" description="MIT" evidence="2">
    <location>
        <begin position="35"/>
        <end position="98"/>
    </location>
</feature>
<dbReference type="SUPFAM" id="SSF116846">
    <property type="entry name" value="MIT domain"/>
    <property type="match status" value="1"/>
</dbReference>
<dbReference type="OrthoDB" id="2245455at2759"/>
<dbReference type="PANTHER" id="PTHR37327">
    <property type="entry name" value="CHROMOSOME 1, WHOLE GENOME SHOTGUN SEQUENCE"/>
    <property type="match status" value="1"/>
</dbReference>
<reference evidence="3" key="1">
    <citation type="submission" date="2020-12" db="EMBL/GenBank/DDBJ databases">
        <title>Metabolic potential, ecology and presence of endohyphal bacteria is reflected in genomic diversity of Mucoromycotina.</title>
        <authorList>
            <person name="Muszewska A."/>
            <person name="Okrasinska A."/>
            <person name="Steczkiewicz K."/>
            <person name="Drgas O."/>
            <person name="Orlowska M."/>
            <person name="Perlinska-Lenart U."/>
            <person name="Aleksandrzak-Piekarczyk T."/>
            <person name="Szatraj K."/>
            <person name="Zielenkiewicz U."/>
            <person name="Pilsyk S."/>
            <person name="Malc E."/>
            <person name="Mieczkowski P."/>
            <person name="Kruszewska J.S."/>
            <person name="Biernat P."/>
            <person name="Pawlowska J."/>
        </authorList>
    </citation>
    <scope>NUCLEOTIDE SEQUENCE</scope>
    <source>
        <strain evidence="3">WA0000051536</strain>
    </source>
</reference>
<gene>
    <name evidence="3" type="ORF">INT44_006428</name>
</gene>
<dbReference type="InterPro" id="IPR007330">
    <property type="entry name" value="MIT_dom"/>
</dbReference>
<comment type="caution">
    <text evidence="3">The sequence shown here is derived from an EMBL/GenBank/DDBJ whole genome shotgun (WGS) entry which is preliminary data.</text>
</comment>
<evidence type="ECO:0000259" key="2">
    <source>
        <dbReference type="Pfam" id="PF04212"/>
    </source>
</evidence>
<dbReference type="PANTHER" id="PTHR37327:SF1">
    <property type="entry name" value="MICROTUBULE INTERACTING AND TRANSPORT DOMAIN-CONTAINING PROTEIN"/>
    <property type="match status" value="1"/>
</dbReference>
<dbReference type="InterPro" id="IPR036181">
    <property type="entry name" value="MIT_dom_sf"/>
</dbReference>
<feature type="region of interest" description="Disordered" evidence="1">
    <location>
        <begin position="105"/>
        <end position="246"/>
    </location>
</feature>
<sequence length="620" mass="68197">MSTQVIPAAVTSPSEGEKPTSEEPPQPRPSSKAILRKALALANDAVLSDTANNVDGAVEAYSEAVRLLDIVLGSMENESDKAKLRDIHATYSERIRLLSKLSNHSVPAAPPRATTPPPPPPQLPPPIPKSEPEPVPNSSTDSYAVRNANVQAPNIVMMPSTSTPTPGKAPTRRKMNRRSASFSEMNNQRVSVFNIPPPPPFQPPQQLKETSSKNRSQMSLEIPKVTSLSLKKKSPSLPVPPPPADPPFSAVKPVDLTQNTESLSVVTDELEDPVRTLANVLSESPTDMHRSNTPPPPFHSIVNNKSAQQLKPPPRTHSIIGHTVPRARKSSLFASNVYRSASPGQEDHETNANQAFARLTGQRAPAEVLRVGSAEGSSGERFDRNATIKALSLMRSLELSMTVGCHITQRLYVPKNLWYQPNIRLSSVDVKVSICETLLMGLTRLEAWQRLDDIRGSLAQLVAMENALENAKVALTRKLGMPRSKSEHSLPNDEPEIYRKETQARKHQSIIAWGSKFTKSVERMNAFNLAKSTDDPHQYVDTLVRLFRSVHVLDAWLRHYHALLLDPSQPHDKKPQLDAVVQKIGSICLAMHTTVCSFVIRDLSVMLGKWVKRGGGWVGE</sequence>
<proteinExistence type="predicted"/>
<dbReference type="EMBL" id="JAEPRA010000010">
    <property type="protein sequence ID" value="KAG2179581.1"/>
    <property type="molecule type" value="Genomic_DNA"/>
</dbReference>
<dbReference type="Proteomes" id="UP000612746">
    <property type="component" value="Unassembled WGS sequence"/>
</dbReference>
<accession>A0A8H7PUS1</accession>
<organism evidence="3 4">
    <name type="scientific">Umbelopsis vinacea</name>
    <dbReference type="NCBI Taxonomy" id="44442"/>
    <lineage>
        <taxon>Eukaryota</taxon>
        <taxon>Fungi</taxon>
        <taxon>Fungi incertae sedis</taxon>
        <taxon>Mucoromycota</taxon>
        <taxon>Mucoromycotina</taxon>
        <taxon>Umbelopsidomycetes</taxon>
        <taxon>Umbelopsidales</taxon>
        <taxon>Umbelopsidaceae</taxon>
        <taxon>Umbelopsis</taxon>
    </lineage>
</organism>
<evidence type="ECO:0000256" key="1">
    <source>
        <dbReference type="SAM" id="MobiDB-lite"/>
    </source>
</evidence>
<protein>
    <recommendedName>
        <fullName evidence="2">MIT domain-containing protein</fullName>
    </recommendedName>
</protein>
<keyword evidence="4" id="KW-1185">Reference proteome</keyword>